<gene>
    <name evidence="1" type="ORF">PVE99_02605</name>
</gene>
<proteinExistence type="predicted"/>
<accession>A0ABD4WMU5</accession>
<dbReference type="RefSeq" id="WP_274588516.1">
    <property type="nucleotide sequence ID" value="NZ_CP049296.1"/>
</dbReference>
<dbReference type="AlphaFoldDB" id="A0ABD4WMU5"/>
<comment type="caution">
    <text evidence="1">The sequence shown here is derived from an EMBL/GenBank/DDBJ whole genome shotgun (WGS) entry which is preliminary data.</text>
</comment>
<dbReference type="EMBL" id="JARAOX010000100">
    <property type="protein sequence ID" value="MDD9781325.1"/>
    <property type="molecule type" value="Genomic_DNA"/>
</dbReference>
<organism evidence="1 2">
    <name type="scientific">Priestia megaterium</name>
    <name type="common">Bacillus megaterium</name>
    <dbReference type="NCBI Taxonomy" id="1404"/>
    <lineage>
        <taxon>Bacteria</taxon>
        <taxon>Bacillati</taxon>
        <taxon>Bacillota</taxon>
        <taxon>Bacilli</taxon>
        <taxon>Bacillales</taxon>
        <taxon>Bacillaceae</taxon>
        <taxon>Priestia</taxon>
    </lineage>
</organism>
<sequence>MDNIQRFIELVSKFEQSLNRKLTHQEKEFLMWVVKKEKQVEA</sequence>
<reference evidence="1 2" key="1">
    <citation type="submission" date="2023-02" db="EMBL/GenBank/DDBJ databases">
        <authorList>
            <person name="Olszewska D."/>
        </authorList>
    </citation>
    <scope>NUCLEOTIDE SEQUENCE [LARGE SCALE GENOMIC DNA]</scope>
    <source>
        <strain evidence="1 2">FDU301</strain>
    </source>
</reference>
<protein>
    <submittedName>
        <fullName evidence="1">Uncharacterized protein</fullName>
    </submittedName>
</protein>
<dbReference type="Proteomes" id="UP001213771">
    <property type="component" value="Unassembled WGS sequence"/>
</dbReference>
<evidence type="ECO:0000313" key="2">
    <source>
        <dbReference type="Proteomes" id="UP001213771"/>
    </source>
</evidence>
<evidence type="ECO:0000313" key="1">
    <source>
        <dbReference type="EMBL" id="MDD9781325.1"/>
    </source>
</evidence>
<name>A0ABD4WMU5_PRIMG</name>